<sequence>MIWDLENDEYRLAPFTTESLQAAEKSLGIALPKTYIQLMQSQNGGVPLHTAFPCKTPNSWATDHVPVHSIYGIGEDGILQSDYLIREWGLPKKVVLFSGDGHLWLAMDYRETKSEPPIIFIDGEQEQIIGLAPDFASFLNGLYTAEEEDTDYTTEQQGEDLKFERIDAAFLQEEADGWIWAFNALYEKTAGNERYIENKVLELLTQPSEHLKQLAADYVMVYNERFTFSESTMLAIYEKMEQDALLQFEVAPLKAYLKQVKGLID</sequence>
<gene>
    <name evidence="2" type="ORF">QWY14_14645</name>
</gene>
<evidence type="ECO:0000259" key="1">
    <source>
        <dbReference type="SMART" id="SM00860"/>
    </source>
</evidence>
<proteinExistence type="predicted"/>
<reference evidence="2 3" key="1">
    <citation type="submission" date="2023-06" db="EMBL/GenBank/DDBJ databases">
        <title>Novel species in genus Planococcus.</title>
        <authorList>
            <person name="Ning S."/>
        </authorList>
    </citation>
    <scope>NUCLEOTIDE SEQUENCE [LARGE SCALE GENOMIC DNA]</scope>
    <source>
        <strain evidence="2 3">N028</strain>
    </source>
</reference>
<evidence type="ECO:0000313" key="3">
    <source>
        <dbReference type="Proteomes" id="UP001172055"/>
    </source>
</evidence>
<accession>A0ABT8N570</accession>
<dbReference type="Pfam" id="PF09346">
    <property type="entry name" value="SMI1_KNR4"/>
    <property type="match status" value="1"/>
</dbReference>
<dbReference type="Proteomes" id="UP001172055">
    <property type="component" value="Unassembled WGS sequence"/>
</dbReference>
<evidence type="ECO:0000313" key="2">
    <source>
        <dbReference type="EMBL" id="MDN7243040.1"/>
    </source>
</evidence>
<protein>
    <submittedName>
        <fullName evidence="2">SMI1/KNR4 family protein</fullName>
    </submittedName>
</protein>
<dbReference type="SUPFAM" id="SSF160631">
    <property type="entry name" value="SMI1/KNR4-like"/>
    <property type="match status" value="1"/>
</dbReference>
<dbReference type="RefSeq" id="WP_301724598.1">
    <property type="nucleotide sequence ID" value="NZ_JAUJWV010000003.1"/>
</dbReference>
<dbReference type="InterPro" id="IPR037883">
    <property type="entry name" value="Knr4/Smi1-like_sf"/>
</dbReference>
<dbReference type="EMBL" id="JAUJWV010000003">
    <property type="protein sequence ID" value="MDN7243040.1"/>
    <property type="molecule type" value="Genomic_DNA"/>
</dbReference>
<name>A0ABT8N570_9BACL</name>
<keyword evidence="3" id="KW-1185">Reference proteome</keyword>
<dbReference type="Gene3D" id="3.40.1580.10">
    <property type="entry name" value="SMI1/KNR4-like"/>
    <property type="match status" value="1"/>
</dbReference>
<dbReference type="InterPro" id="IPR018958">
    <property type="entry name" value="Knr4/Smi1-like_dom"/>
</dbReference>
<comment type="caution">
    <text evidence="2">The sequence shown here is derived from an EMBL/GenBank/DDBJ whole genome shotgun (WGS) entry which is preliminary data.</text>
</comment>
<dbReference type="SMART" id="SM00860">
    <property type="entry name" value="SMI1_KNR4"/>
    <property type="match status" value="1"/>
</dbReference>
<feature type="domain" description="Knr4/Smi1-like" evidence="1">
    <location>
        <begin position="14"/>
        <end position="141"/>
    </location>
</feature>
<organism evidence="2 3">
    <name type="scientific">Planococcus shixiaomingii</name>
    <dbReference type="NCBI Taxonomy" id="3058393"/>
    <lineage>
        <taxon>Bacteria</taxon>
        <taxon>Bacillati</taxon>
        <taxon>Bacillota</taxon>
        <taxon>Bacilli</taxon>
        <taxon>Bacillales</taxon>
        <taxon>Caryophanaceae</taxon>
        <taxon>Planococcus</taxon>
    </lineage>
</organism>